<comment type="caution">
    <text evidence="2">The sequence shown here is derived from an EMBL/GenBank/DDBJ whole genome shotgun (WGS) entry which is preliminary data.</text>
</comment>
<evidence type="ECO:0000313" key="2">
    <source>
        <dbReference type="EMBL" id="OAO92195.1"/>
    </source>
</evidence>
<organism evidence="2 3">
    <name type="scientific">Arabidopsis thaliana</name>
    <name type="common">Mouse-ear cress</name>
    <dbReference type="NCBI Taxonomy" id="3702"/>
    <lineage>
        <taxon>Eukaryota</taxon>
        <taxon>Viridiplantae</taxon>
        <taxon>Streptophyta</taxon>
        <taxon>Embryophyta</taxon>
        <taxon>Tracheophyta</taxon>
        <taxon>Spermatophyta</taxon>
        <taxon>Magnoliopsida</taxon>
        <taxon>eudicotyledons</taxon>
        <taxon>Gunneridae</taxon>
        <taxon>Pentapetalae</taxon>
        <taxon>rosids</taxon>
        <taxon>malvids</taxon>
        <taxon>Brassicales</taxon>
        <taxon>Brassicaceae</taxon>
        <taxon>Camelineae</taxon>
        <taxon>Arabidopsis</taxon>
    </lineage>
</organism>
<sequence length="152" mass="17394">MATVEDLVNCYFLFIAATFYIYIFVDTFSVYYWKEEEEEDDDEDIELGDIDHWGVMALTVDTADLVFAIAAIGLFLFCLIVGILPDLLAERRGLILEDMENRRLKKSPNLKNCSCGGGVDRCPVYHEDLKALKKELDKSKCKHIPIILKDHP</sequence>
<keyword evidence="1" id="KW-1133">Transmembrane helix</keyword>
<evidence type="ECO:0000313" key="3">
    <source>
        <dbReference type="Proteomes" id="UP000078284"/>
    </source>
</evidence>
<gene>
    <name evidence="2" type="ordered locus">AXX17_At5g62520</name>
</gene>
<keyword evidence="1" id="KW-0472">Membrane</keyword>
<reference evidence="3" key="1">
    <citation type="journal article" date="2016" name="Proc. Natl. Acad. Sci. U.S.A.">
        <title>Chromosome-level assembly of Arabidopsis thaliana Ler reveals the extent of translocation and inversion polymorphisms.</title>
        <authorList>
            <person name="Zapata L."/>
            <person name="Ding J."/>
            <person name="Willing E.M."/>
            <person name="Hartwig B."/>
            <person name="Bezdan D."/>
            <person name="Jiao W.B."/>
            <person name="Patel V."/>
            <person name="Velikkakam James G."/>
            <person name="Koornneef M."/>
            <person name="Ossowski S."/>
            <person name="Schneeberger K."/>
        </authorList>
    </citation>
    <scope>NUCLEOTIDE SEQUENCE [LARGE SCALE GENOMIC DNA]</scope>
    <source>
        <strain evidence="3">cv. Landsberg erecta</strain>
    </source>
</reference>
<evidence type="ECO:0008006" key="4">
    <source>
        <dbReference type="Google" id="ProtNLM"/>
    </source>
</evidence>
<accession>A0A178UET2</accession>
<feature type="transmembrane region" description="Helical" evidence="1">
    <location>
        <begin position="12"/>
        <end position="33"/>
    </location>
</feature>
<keyword evidence="1" id="KW-0812">Transmembrane</keyword>
<feature type="transmembrane region" description="Helical" evidence="1">
    <location>
        <begin position="65"/>
        <end position="89"/>
    </location>
</feature>
<dbReference type="Proteomes" id="UP000078284">
    <property type="component" value="Chromosome 5"/>
</dbReference>
<name>A0A178UET2_ARATH</name>
<proteinExistence type="predicted"/>
<dbReference type="EMBL" id="LUHQ01000005">
    <property type="protein sequence ID" value="OAO92195.1"/>
    <property type="molecule type" value="Genomic_DNA"/>
</dbReference>
<evidence type="ECO:0000256" key="1">
    <source>
        <dbReference type="SAM" id="Phobius"/>
    </source>
</evidence>
<protein>
    <recommendedName>
        <fullName evidence="4">Transmembrane protein</fullName>
    </recommendedName>
</protein>
<dbReference type="AlphaFoldDB" id="A0A178UET2"/>